<comment type="caution">
    <text evidence="2">The sequence shown here is derived from an EMBL/GenBank/DDBJ whole genome shotgun (WGS) entry which is preliminary data.</text>
</comment>
<keyword evidence="3" id="KW-1185">Reference proteome</keyword>
<feature type="compositionally biased region" description="Low complexity" evidence="1">
    <location>
        <begin position="364"/>
        <end position="374"/>
    </location>
</feature>
<feature type="region of interest" description="Disordered" evidence="1">
    <location>
        <begin position="364"/>
        <end position="413"/>
    </location>
</feature>
<name>A0A9P6M4C2_MORAP</name>
<dbReference type="OrthoDB" id="5380370at2759"/>
<feature type="region of interest" description="Disordered" evidence="1">
    <location>
        <begin position="542"/>
        <end position="575"/>
    </location>
</feature>
<dbReference type="Proteomes" id="UP000738359">
    <property type="component" value="Unassembled WGS sequence"/>
</dbReference>
<reference evidence="2" key="1">
    <citation type="journal article" date="2020" name="Fungal Divers.">
        <title>Resolving the Mortierellaceae phylogeny through synthesis of multi-gene phylogenetics and phylogenomics.</title>
        <authorList>
            <person name="Vandepol N."/>
            <person name="Liber J."/>
            <person name="Desiro A."/>
            <person name="Na H."/>
            <person name="Kennedy M."/>
            <person name="Barry K."/>
            <person name="Grigoriev I.V."/>
            <person name="Miller A.N."/>
            <person name="O'Donnell K."/>
            <person name="Stajich J.E."/>
            <person name="Bonito G."/>
        </authorList>
    </citation>
    <scope>NUCLEOTIDE SEQUENCE</scope>
    <source>
        <strain evidence="2">CK1249</strain>
    </source>
</reference>
<feature type="region of interest" description="Disordered" evidence="1">
    <location>
        <begin position="425"/>
        <end position="477"/>
    </location>
</feature>
<feature type="non-terminal residue" evidence="2">
    <location>
        <position position="575"/>
    </location>
</feature>
<protein>
    <submittedName>
        <fullName evidence="2">Uncharacterized protein</fullName>
    </submittedName>
</protein>
<feature type="compositionally biased region" description="Basic and acidic residues" evidence="1">
    <location>
        <begin position="402"/>
        <end position="413"/>
    </location>
</feature>
<accession>A0A9P6M4C2</accession>
<evidence type="ECO:0000256" key="1">
    <source>
        <dbReference type="SAM" id="MobiDB-lite"/>
    </source>
</evidence>
<dbReference type="AlphaFoldDB" id="A0A9P6M4C2"/>
<proteinExistence type="predicted"/>
<feature type="region of interest" description="Disordered" evidence="1">
    <location>
        <begin position="197"/>
        <end position="232"/>
    </location>
</feature>
<dbReference type="EMBL" id="JAAAHY010000286">
    <property type="protein sequence ID" value="KAF9965117.1"/>
    <property type="molecule type" value="Genomic_DNA"/>
</dbReference>
<evidence type="ECO:0000313" key="3">
    <source>
        <dbReference type="Proteomes" id="UP000738359"/>
    </source>
</evidence>
<sequence>MFARKTQPSIDNISAPIMIPVRGLAQSNGSLSYAPALGHSLTLSSASSGRKKINRRSLSADGLWVTNVPQQIKDLQNTVYSDNLTPSSQHWKQTSMDTLVNKHTMADDSFIEEKSGLAATIDQGDGTEQQSGAMSELRPTDPDFYQSSVEFLSMHGHAQACGDWVNRNKRKTLVPKRRQSESNLLSNVAKATLVASTLHLEEESSPRGGVEDDSERPSAHGPEGWCGEHLTAAPTDGIDAEEQSLLSSVGVLVMPRISTPTQYYDSPEARKLLRTYLTSEGRRFEDMVEFGFPGTGLVESNGSTDHNTTANSRFLTLRLTLTPWHAREDESKLYGPDDDEVDKHVPIKGMVNKFLSRTSAILSCSPPRSFSSSPTLDSRAVSSKDQRSMSRAFDNASVATRGPRDATDLERPAVASWREETLSGEALEGAAANDLRASLSTPPKRMDSANRMVPPPKSLNRSKPGPKKDRGFRILDPSTLSISPSTIRSVRSAEFLKSDPEFCASPPSTPSPTAVFNHLQQQLPRKGSLSTLSLSESATLRRPTLEAAAGPTAPSAPIIPPRRKASSPAILLNCD</sequence>
<gene>
    <name evidence="2" type="ORF">BGZ70_005392</name>
</gene>
<evidence type="ECO:0000313" key="2">
    <source>
        <dbReference type="EMBL" id="KAF9965117.1"/>
    </source>
</evidence>
<organism evidence="2 3">
    <name type="scientific">Mortierella alpina</name>
    <name type="common">Oleaginous fungus</name>
    <name type="synonym">Mortierella renispora</name>
    <dbReference type="NCBI Taxonomy" id="64518"/>
    <lineage>
        <taxon>Eukaryota</taxon>
        <taxon>Fungi</taxon>
        <taxon>Fungi incertae sedis</taxon>
        <taxon>Mucoromycota</taxon>
        <taxon>Mortierellomycotina</taxon>
        <taxon>Mortierellomycetes</taxon>
        <taxon>Mortierellales</taxon>
        <taxon>Mortierellaceae</taxon>
        <taxon>Mortierella</taxon>
    </lineage>
</organism>